<organism evidence="1 2">
    <name type="scientific">Leptospira mayottensis 200901122</name>
    <dbReference type="NCBI Taxonomy" id="1193010"/>
    <lineage>
        <taxon>Bacteria</taxon>
        <taxon>Pseudomonadati</taxon>
        <taxon>Spirochaetota</taxon>
        <taxon>Spirochaetia</taxon>
        <taxon>Leptospirales</taxon>
        <taxon>Leptospiraceae</taxon>
        <taxon>Leptospira</taxon>
    </lineage>
</organism>
<evidence type="ECO:0000313" key="1">
    <source>
        <dbReference type="EMBL" id="EKS01912.1"/>
    </source>
</evidence>
<proteinExistence type="predicted"/>
<sequence length="56" mass="6391">MLADNGKEIRIIKAKIPEEDVSLDIRDIGLWVLFVKSKNESWLGKIPVQITIDELV</sequence>
<dbReference type="AlphaFoldDB" id="A0AA87SYY8"/>
<reference evidence="1 2" key="1">
    <citation type="journal article" date="2014" name="Int. J. Syst. Evol. Microbiol.">
        <title>Leptospira mayottensis sp. nov., a pathogenic species of the genus Leptospira isolated from humans.</title>
        <authorList>
            <person name="Bourhy P."/>
            <person name="Collet L."/>
            <person name="Brisse S."/>
            <person name="Picardeau M."/>
        </authorList>
    </citation>
    <scope>NUCLEOTIDE SEQUENCE [LARGE SCALE GENOMIC DNA]</scope>
    <source>
        <strain evidence="1 2">200901122</strain>
    </source>
</reference>
<evidence type="ECO:0000313" key="2">
    <source>
        <dbReference type="Proteomes" id="UP000001343"/>
    </source>
</evidence>
<name>A0AA87SYY8_9LEPT</name>
<dbReference type="EMBL" id="AKWM02000005">
    <property type="protein sequence ID" value="EKS01912.1"/>
    <property type="molecule type" value="Genomic_DNA"/>
</dbReference>
<protein>
    <submittedName>
        <fullName evidence="1">Uncharacterized protein</fullName>
    </submittedName>
</protein>
<accession>A0AA87SYY8</accession>
<dbReference type="Proteomes" id="UP000001343">
    <property type="component" value="Unassembled WGS sequence"/>
</dbReference>
<gene>
    <name evidence="1" type="ORF">LEP1GSC125_3464</name>
</gene>
<comment type="caution">
    <text evidence="1">The sequence shown here is derived from an EMBL/GenBank/DDBJ whole genome shotgun (WGS) entry which is preliminary data.</text>
</comment>